<dbReference type="RefSeq" id="WP_132577283.1">
    <property type="nucleotide sequence ID" value="NZ_JBHLWF010000028.1"/>
</dbReference>
<sequence length="208" mass="22486">MSASILIRAALIAGVAGLAGCATPATSSPSTGEGVPARHFLAKLTPYCGRAFPGRVVEGQPASDDPVWNQPAVLFLRCERDGNILSLSLGEDRSRVWLLGSTPAGLRLSHMHSHPDGSPEDLNAYGGLARDPAPTATRVEFPADEPTLKLFAEHGLRASRDNVWALELADENTLVYELKRRGRTFRMAFDLSRPQTPPPPPWAEMPVR</sequence>
<accession>A0A4R3LIU8</accession>
<feature type="signal peptide" evidence="1">
    <location>
        <begin position="1"/>
        <end position="21"/>
    </location>
</feature>
<keyword evidence="3" id="KW-1185">Reference proteome</keyword>
<evidence type="ECO:0000313" key="3">
    <source>
        <dbReference type="Proteomes" id="UP000294599"/>
    </source>
</evidence>
<protein>
    <submittedName>
        <fullName evidence="2">Uncharacterized protein</fullName>
    </submittedName>
</protein>
<dbReference type="Proteomes" id="UP000294599">
    <property type="component" value="Unassembled WGS sequence"/>
</dbReference>
<proteinExistence type="predicted"/>
<name>A0A4R3LIU8_9GAMM</name>
<reference evidence="2 3" key="1">
    <citation type="submission" date="2019-03" db="EMBL/GenBank/DDBJ databases">
        <title>Genomic Encyclopedia of Type Strains, Phase IV (KMG-IV): sequencing the most valuable type-strain genomes for metagenomic binning, comparative biology and taxonomic classification.</title>
        <authorList>
            <person name="Goeker M."/>
        </authorList>
    </citation>
    <scope>NUCLEOTIDE SEQUENCE [LARGE SCALE GENOMIC DNA]</scope>
    <source>
        <strain evidence="2 3">DSM 21944</strain>
    </source>
</reference>
<feature type="chain" id="PRO_5020653299" evidence="1">
    <location>
        <begin position="22"/>
        <end position="208"/>
    </location>
</feature>
<gene>
    <name evidence="2" type="ORF">EDC25_105114</name>
</gene>
<evidence type="ECO:0000256" key="1">
    <source>
        <dbReference type="SAM" id="SignalP"/>
    </source>
</evidence>
<keyword evidence="1" id="KW-0732">Signal</keyword>
<evidence type="ECO:0000313" key="2">
    <source>
        <dbReference type="EMBL" id="TCS99680.1"/>
    </source>
</evidence>
<dbReference type="OrthoDB" id="1524207at2"/>
<dbReference type="EMBL" id="SMAF01000005">
    <property type="protein sequence ID" value="TCS99680.1"/>
    <property type="molecule type" value="Genomic_DNA"/>
</dbReference>
<organism evidence="2 3">
    <name type="scientific">Pseudofulvimonas gallinarii</name>
    <dbReference type="NCBI Taxonomy" id="634155"/>
    <lineage>
        <taxon>Bacteria</taxon>
        <taxon>Pseudomonadati</taxon>
        <taxon>Pseudomonadota</taxon>
        <taxon>Gammaproteobacteria</taxon>
        <taxon>Lysobacterales</taxon>
        <taxon>Rhodanobacteraceae</taxon>
        <taxon>Pseudofulvimonas</taxon>
    </lineage>
</organism>
<dbReference type="AlphaFoldDB" id="A0A4R3LIU8"/>
<comment type="caution">
    <text evidence="2">The sequence shown here is derived from an EMBL/GenBank/DDBJ whole genome shotgun (WGS) entry which is preliminary data.</text>
</comment>